<organism evidence="1">
    <name type="scientific">uncultured Caudovirales phage</name>
    <dbReference type="NCBI Taxonomy" id="2100421"/>
    <lineage>
        <taxon>Viruses</taxon>
        <taxon>Duplodnaviria</taxon>
        <taxon>Heunggongvirae</taxon>
        <taxon>Uroviricota</taxon>
        <taxon>Caudoviricetes</taxon>
        <taxon>Peduoviridae</taxon>
        <taxon>Maltschvirus</taxon>
        <taxon>Maltschvirus maltsch</taxon>
    </lineage>
</organism>
<dbReference type="EMBL" id="LR796235">
    <property type="protein sequence ID" value="CAB4129777.1"/>
    <property type="molecule type" value="Genomic_DNA"/>
</dbReference>
<evidence type="ECO:0000313" key="1">
    <source>
        <dbReference type="EMBL" id="CAB4129777.1"/>
    </source>
</evidence>
<gene>
    <name evidence="1" type="ORF">UFOVP117_97</name>
</gene>
<protein>
    <submittedName>
        <fullName evidence="1">Uncharacterized protein</fullName>
    </submittedName>
</protein>
<name>A0A6J5L9Q3_9CAUD</name>
<sequence length="74" mass="8275">MAENTKSDEFLSKLAIIADASQTLLKGKVTIIFELPLEEFETTLSTFNTGKDNEAEQFKVDISGTDFIFILDKL</sequence>
<accession>A0A6J5L9Q3</accession>
<reference evidence="1" key="1">
    <citation type="submission" date="2020-04" db="EMBL/GenBank/DDBJ databases">
        <authorList>
            <person name="Chiriac C."/>
            <person name="Salcher M."/>
            <person name="Ghai R."/>
            <person name="Kavagutti S V."/>
        </authorList>
    </citation>
    <scope>NUCLEOTIDE SEQUENCE</scope>
</reference>
<proteinExistence type="predicted"/>